<protein>
    <recommendedName>
        <fullName evidence="3">Sulfatase N-terminal domain-containing protein</fullName>
    </recommendedName>
</protein>
<dbReference type="GO" id="GO:0004065">
    <property type="term" value="F:arylsulfatase activity"/>
    <property type="evidence" value="ECO:0007669"/>
    <property type="project" value="TreeGrafter"/>
</dbReference>
<dbReference type="InterPro" id="IPR017850">
    <property type="entry name" value="Alkaline_phosphatase_core_sf"/>
</dbReference>
<dbReference type="Gene3D" id="3.40.720.10">
    <property type="entry name" value="Alkaline Phosphatase, subunit A"/>
    <property type="match status" value="1"/>
</dbReference>
<reference evidence="4" key="1">
    <citation type="submission" date="2022-11" db="EMBL/GenBank/DDBJ databases">
        <title>Genome Resource of Sclerotinia nivalis Strain SnTB1, a Plant Pathogen Isolated from American Ginseng.</title>
        <authorList>
            <person name="Fan S."/>
        </authorList>
    </citation>
    <scope>NUCLEOTIDE SEQUENCE</scope>
    <source>
        <strain evidence="4">SnTB1</strain>
    </source>
</reference>
<evidence type="ECO:0000256" key="1">
    <source>
        <dbReference type="ARBA" id="ARBA00008779"/>
    </source>
</evidence>
<name>A0A9X0AWT7_9HELO</name>
<keyword evidence="2" id="KW-1133">Transmembrane helix</keyword>
<dbReference type="SUPFAM" id="SSF53649">
    <property type="entry name" value="Alkaline phosphatase-like"/>
    <property type="match status" value="1"/>
</dbReference>
<dbReference type="EMBL" id="JAPEIS010000001">
    <property type="protein sequence ID" value="KAJ8070385.1"/>
    <property type="molecule type" value="Genomic_DNA"/>
</dbReference>
<dbReference type="InterPro" id="IPR050738">
    <property type="entry name" value="Sulfatase"/>
</dbReference>
<dbReference type="OrthoDB" id="103349at2759"/>
<evidence type="ECO:0000256" key="2">
    <source>
        <dbReference type="SAM" id="Phobius"/>
    </source>
</evidence>
<evidence type="ECO:0000313" key="4">
    <source>
        <dbReference type="EMBL" id="KAJ8070385.1"/>
    </source>
</evidence>
<dbReference type="PANTHER" id="PTHR42693">
    <property type="entry name" value="ARYLSULFATASE FAMILY MEMBER"/>
    <property type="match status" value="1"/>
</dbReference>
<gene>
    <name evidence="4" type="ORF">OCU04_000762</name>
</gene>
<dbReference type="PANTHER" id="PTHR42693:SF33">
    <property type="entry name" value="ARYLSULFATASE"/>
    <property type="match status" value="1"/>
</dbReference>
<feature type="transmembrane region" description="Helical" evidence="2">
    <location>
        <begin position="88"/>
        <end position="107"/>
    </location>
</feature>
<evidence type="ECO:0000313" key="5">
    <source>
        <dbReference type="Proteomes" id="UP001152300"/>
    </source>
</evidence>
<proteinExistence type="inferred from homology"/>
<comment type="caution">
    <text evidence="4">The sequence shown here is derived from an EMBL/GenBank/DDBJ whole genome shotgun (WGS) entry which is preliminary data.</text>
</comment>
<organism evidence="4 5">
    <name type="scientific">Sclerotinia nivalis</name>
    <dbReference type="NCBI Taxonomy" id="352851"/>
    <lineage>
        <taxon>Eukaryota</taxon>
        <taxon>Fungi</taxon>
        <taxon>Dikarya</taxon>
        <taxon>Ascomycota</taxon>
        <taxon>Pezizomycotina</taxon>
        <taxon>Leotiomycetes</taxon>
        <taxon>Helotiales</taxon>
        <taxon>Sclerotiniaceae</taxon>
        <taxon>Sclerotinia</taxon>
    </lineage>
</organism>
<dbReference type="Proteomes" id="UP001152300">
    <property type="component" value="Unassembled WGS sequence"/>
</dbReference>
<dbReference type="InterPro" id="IPR000917">
    <property type="entry name" value="Sulfatase_N"/>
</dbReference>
<comment type="similarity">
    <text evidence="1">Belongs to the sulfatase family.</text>
</comment>
<feature type="domain" description="Sulfatase N-terminal" evidence="3">
    <location>
        <begin position="48"/>
        <end position="100"/>
    </location>
</feature>
<accession>A0A9X0AWT7</accession>
<dbReference type="AlphaFoldDB" id="A0A9X0AWT7"/>
<evidence type="ECO:0000259" key="3">
    <source>
        <dbReference type="Pfam" id="PF00884"/>
    </source>
</evidence>
<dbReference type="Pfam" id="PF00884">
    <property type="entry name" value="Sulfatase"/>
    <property type="match status" value="1"/>
</dbReference>
<keyword evidence="2" id="KW-0812">Transmembrane</keyword>
<keyword evidence="5" id="KW-1185">Reference proteome</keyword>
<sequence length="125" mass="14089">MCNLRNDEGRWESWASMRTEEHDETGIINSILNLKPFSHLHMTSLELPNFFIIIVDDLGFSDLSCFGGVIQAPNIDKIAQAEICFTDFQAAAACMVAIIYFISYLTISNSRCNTHQYSVLFGICI</sequence>
<keyword evidence="2" id="KW-0472">Membrane</keyword>